<dbReference type="InterPro" id="IPR027417">
    <property type="entry name" value="P-loop_NTPase"/>
</dbReference>
<organism evidence="3">
    <name type="scientific">Myoviridae sp. ct1CM14</name>
    <dbReference type="NCBI Taxonomy" id="2825018"/>
    <lineage>
        <taxon>Viruses</taxon>
        <taxon>Duplodnaviria</taxon>
        <taxon>Heunggongvirae</taxon>
        <taxon>Uroviricota</taxon>
        <taxon>Caudoviricetes</taxon>
    </lineage>
</organism>
<reference evidence="3" key="1">
    <citation type="journal article" date="2021" name="Proc. Natl. Acad. Sci. U.S.A.">
        <title>A Catalog of Tens of Thousands of Viruses from Human Metagenomes Reveals Hidden Associations with Chronic Diseases.</title>
        <authorList>
            <person name="Tisza M.J."/>
            <person name="Buck C.B."/>
        </authorList>
    </citation>
    <scope>NUCLEOTIDE SEQUENCE</scope>
    <source>
        <strain evidence="3">Ct1CM14</strain>
    </source>
</reference>
<proteinExistence type="predicted"/>
<evidence type="ECO:0000259" key="2">
    <source>
        <dbReference type="Pfam" id="PF20441"/>
    </source>
</evidence>
<dbReference type="Gene3D" id="3.40.50.300">
    <property type="entry name" value="P-loop containing nucleotide triphosphate hydrolases"/>
    <property type="match status" value="1"/>
</dbReference>
<feature type="domain" description="Terminase large subunit-like ATPase" evidence="1">
    <location>
        <begin position="80"/>
        <end position="255"/>
    </location>
</feature>
<dbReference type="Pfam" id="PF20441">
    <property type="entry name" value="TerL_nuclease"/>
    <property type="match status" value="1"/>
</dbReference>
<accession>A0A8S5NTM8</accession>
<feature type="domain" description="Terminase large subunit-like endonuclease" evidence="2">
    <location>
        <begin position="264"/>
        <end position="571"/>
    </location>
</feature>
<dbReference type="PANTHER" id="PTHR41287:SF1">
    <property type="entry name" value="PROTEIN YMFN"/>
    <property type="match status" value="1"/>
</dbReference>
<name>A0A8S5NTM8_9CAUD</name>
<dbReference type="GO" id="GO:0004519">
    <property type="term" value="F:endonuclease activity"/>
    <property type="evidence" value="ECO:0007669"/>
    <property type="project" value="InterPro"/>
</dbReference>
<evidence type="ECO:0000259" key="1">
    <source>
        <dbReference type="Pfam" id="PF03354"/>
    </source>
</evidence>
<evidence type="ECO:0000313" key="3">
    <source>
        <dbReference type="EMBL" id="DAD98102.1"/>
    </source>
</evidence>
<dbReference type="InterPro" id="IPR005021">
    <property type="entry name" value="Terminase_largesu-like"/>
</dbReference>
<sequence length="600" mass="68445">MAETILDRCTQYAIDVLDNKIIAGELVKLACKRHLDDIEKSKAAPYRYYFDVEMSEEIINFAEELTIAEGEENETVTAYPFQCFILGSLNGWRTKDGHYRRFRTSYVQLGRQNGKSFLNAILACYYGNFDDYKYAKIFCTATKQDQANIVFDEVAKFIRSDRDLEQCFQIHDHNHTIDCLLTHSEIKALSGDTKSLDGHRAYLGIVDEYHAHKTNQMYKLLEGGIKKLKSALISVITTAGFELKSPCFKLYEYCRNLLRGVFENDTQFVYIAQLDESDDQYDPENWIKANPLLEYDRDSLNSMIPIANAARDMGGDDLRDFLVKQLDTWIQWSNSLYIKDIDAWKRCAVKKTLADFKGRKCYVGVDLSSGGDLTSIAIIIPYRTATGEKKYFVKIHSFIPAKRVEEHIKTDKVPYDLWIEEGLVTPTETLGGIKTDYKYIIKYLKELIAEYGLKPQLICYDPHNASAFLSDLEALGYDSLSITQSARELNDATVDFRLEILAGNVEIEGREIGVGENKIVVPSDGSLTWSIANAKAVSNSFGEIKIDKEVQSDRIDSIDAIIDAWKAAMKEEYSTDLDEDVNEWLAQYEKWRGDKNATIQ</sequence>
<dbReference type="Pfam" id="PF03354">
    <property type="entry name" value="TerL_ATPase"/>
    <property type="match status" value="1"/>
</dbReference>
<dbReference type="InterPro" id="IPR046461">
    <property type="entry name" value="TerL_ATPase"/>
</dbReference>
<dbReference type="InterPro" id="IPR046462">
    <property type="entry name" value="TerL_nuclease"/>
</dbReference>
<dbReference type="EMBL" id="BK015253">
    <property type="protein sequence ID" value="DAD98102.1"/>
    <property type="molecule type" value="Genomic_DNA"/>
</dbReference>
<dbReference type="PANTHER" id="PTHR41287">
    <property type="match status" value="1"/>
</dbReference>
<protein>
    <submittedName>
        <fullName evidence="3">Terminase large subunit</fullName>
    </submittedName>
</protein>